<dbReference type="InterPro" id="IPR000014">
    <property type="entry name" value="PAS"/>
</dbReference>
<dbReference type="SUPFAM" id="SSF55785">
    <property type="entry name" value="PYP-like sensor domain (PAS domain)"/>
    <property type="match status" value="1"/>
</dbReference>
<sequence>MLPGRLRLRTSFIIVWLGGVILPFLAGLIWLYFQLPSKDARFSFYLLVYGFAYAFWSLFLMMLIYRGPLTEIRRLARQAEILVMEHARDLVREEEAPGHSLEALASYLEKLGAAFRKRSLELERLVKETTARLRLEKDVLSLILQNIAEAVLVVSKDFRIVLVNPAAVRLFGPEKAFLGGSALSLFERDFLVSLFEKLQTSECNCLPVRVNSFKGSACLLRDENGTVLGMVLSFTAPAPAEVVPAKTIEDLSSLKITERPEGWRPIAYDFDLFESIHPGAELLKKPLRELVYTAFDTETTGLEPSRGDRIVAIGAVRIEKGKILKDAIFHTLVNPERPIPPS</sequence>
<keyword evidence="1" id="KW-0472">Membrane</keyword>
<evidence type="ECO:0000313" key="3">
    <source>
        <dbReference type="EMBL" id="HHI97948.1"/>
    </source>
</evidence>
<dbReference type="EMBL" id="DROK01000262">
    <property type="protein sequence ID" value="HHI97948.1"/>
    <property type="molecule type" value="Genomic_DNA"/>
</dbReference>
<dbReference type="AlphaFoldDB" id="A0A7V5P125"/>
<dbReference type="PROSITE" id="PS50112">
    <property type="entry name" value="PAS"/>
    <property type="match status" value="1"/>
</dbReference>
<organism evidence="3">
    <name type="scientific">Thermodesulfatator atlanticus</name>
    <dbReference type="NCBI Taxonomy" id="501497"/>
    <lineage>
        <taxon>Bacteria</taxon>
        <taxon>Pseudomonadati</taxon>
        <taxon>Thermodesulfobacteriota</taxon>
        <taxon>Thermodesulfobacteria</taxon>
        <taxon>Thermodesulfobacteriales</taxon>
        <taxon>Thermodesulfatatoraceae</taxon>
        <taxon>Thermodesulfatator</taxon>
    </lineage>
</organism>
<proteinExistence type="predicted"/>
<feature type="transmembrane region" description="Helical" evidence="1">
    <location>
        <begin position="44"/>
        <end position="65"/>
    </location>
</feature>
<evidence type="ECO:0000259" key="2">
    <source>
        <dbReference type="PROSITE" id="PS50112"/>
    </source>
</evidence>
<accession>A0A7V5P125</accession>
<dbReference type="Pfam" id="PF00929">
    <property type="entry name" value="RNase_T"/>
    <property type="match status" value="1"/>
</dbReference>
<dbReference type="GO" id="GO:0004527">
    <property type="term" value="F:exonuclease activity"/>
    <property type="evidence" value="ECO:0007669"/>
    <property type="project" value="UniProtKB-ARBA"/>
</dbReference>
<dbReference type="GO" id="GO:0003676">
    <property type="term" value="F:nucleic acid binding"/>
    <property type="evidence" value="ECO:0007669"/>
    <property type="project" value="InterPro"/>
</dbReference>
<dbReference type="Gene3D" id="3.30.450.20">
    <property type="entry name" value="PAS domain"/>
    <property type="match status" value="1"/>
</dbReference>
<dbReference type="InterPro" id="IPR035965">
    <property type="entry name" value="PAS-like_dom_sf"/>
</dbReference>
<dbReference type="InterPro" id="IPR013520">
    <property type="entry name" value="Ribonucl_H"/>
</dbReference>
<dbReference type="GO" id="GO:0006259">
    <property type="term" value="P:DNA metabolic process"/>
    <property type="evidence" value="ECO:0007669"/>
    <property type="project" value="UniProtKB-ARBA"/>
</dbReference>
<gene>
    <name evidence="3" type="ORF">ENJ96_08885</name>
</gene>
<dbReference type="Pfam" id="PF13188">
    <property type="entry name" value="PAS_8"/>
    <property type="match status" value="1"/>
</dbReference>
<dbReference type="CDD" id="cd06127">
    <property type="entry name" value="DEDDh"/>
    <property type="match status" value="1"/>
</dbReference>
<keyword evidence="1" id="KW-0812">Transmembrane</keyword>
<comment type="caution">
    <text evidence="3">The sequence shown here is derived from an EMBL/GenBank/DDBJ whole genome shotgun (WGS) entry which is preliminary data.</text>
</comment>
<feature type="non-terminal residue" evidence="3">
    <location>
        <position position="342"/>
    </location>
</feature>
<evidence type="ECO:0000256" key="1">
    <source>
        <dbReference type="SAM" id="Phobius"/>
    </source>
</evidence>
<reference evidence="3" key="1">
    <citation type="journal article" date="2020" name="mSystems">
        <title>Genome- and Community-Level Interaction Insights into Carbon Utilization and Element Cycling Functions of Hydrothermarchaeota in Hydrothermal Sediment.</title>
        <authorList>
            <person name="Zhou Z."/>
            <person name="Liu Y."/>
            <person name="Xu W."/>
            <person name="Pan J."/>
            <person name="Luo Z.H."/>
            <person name="Li M."/>
        </authorList>
    </citation>
    <scope>NUCLEOTIDE SEQUENCE [LARGE SCALE GENOMIC DNA]</scope>
    <source>
        <strain evidence="3">HyVt-533</strain>
    </source>
</reference>
<dbReference type="Gene3D" id="3.30.420.10">
    <property type="entry name" value="Ribonuclease H-like superfamily/Ribonuclease H"/>
    <property type="match status" value="1"/>
</dbReference>
<dbReference type="InterPro" id="IPR036397">
    <property type="entry name" value="RNaseH_sf"/>
</dbReference>
<protein>
    <submittedName>
        <fullName evidence="3">PAS domain-containing protein</fullName>
    </submittedName>
</protein>
<name>A0A7V5P125_9BACT</name>
<dbReference type="Proteomes" id="UP000886101">
    <property type="component" value="Unassembled WGS sequence"/>
</dbReference>
<dbReference type="InterPro" id="IPR012337">
    <property type="entry name" value="RNaseH-like_sf"/>
</dbReference>
<dbReference type="SUPFAM" id="SSF53098">
    <property type="entry name" value="Ribonuclease H-like"/>
    <property type="match status" value="1"/>
</dbReference>
<dbReference type="CDD" id="cd00130">
    <property type="entry name" value="PAS"/>
    <property type="match status" value="1"/>
</dbReference>
<feature type="domain" description="PAS" evidence="2">
    <location>
        <begin position="136"/>
        <end position="172"/>
    </location>
</feature>
<dbReference type="SMART" id="SM00091">
    <property type="entry name" value="PAS"/>
    <property type="match status" value="1"/>
</dbReference>
<keyword evidence="1" id="KW-1133">Transmembrane helix</keyword>
<feature type="transmembrane region" description="Helical" evidence="1">
    <location>
        <begin position="12"/>
        <end position="32"/>
    </location>
</feature>